<evidence type="ECO:0000313" key="2">
    <source>
        <dbReference type="EMBL" id="GBP42015.1"/>
    </source>
</evidence>
<reference evidence="2 3" key="1">
    <citation type="journal article" date="2019" name="Commun. Biol.">
        <title>The bagworm genome reveals a unique fibroin gene that provides high tensile strength.</title>
        <authorList>
            <person name="Kono N."/>
            <person name="Nakamura H."/>
            <person name="Ohtoshi R."/>
            <person name="Tomita M."/>
            <person name="Numata K."/>
            <person name="Arakawa K."/>
        </authorList>
    </citation>
    <scope>NUCLEOTIDE SEQUENCE [LARGE SCALE GENOMIC DNA]</scope>
</reference>
<gene>
    <name evidence="2" type="ORF">EVAR_95014_1</name>
</gene>
<comment type="caution">
    <text evidence="2">The sequence shown here is derived from an EMBL/GenBank/DDBJ whole genome shotgun (WGS) entry which is preliminary data.</text>
</comment>
<keyword evidence="1" id="KW-1133">Transmembrane helix</keyword>
<keyword evidence="1" id="KW-0472">Membrane</keyword>
<accession>A0A4C1VVY5</accession>
<dbReference type="Proteomes" id="UP000299102">
    <property type="component" value="Unassembled WGS sequence"/>
</dbReference>
<keyword evidence="3" id="KW-1185">Reference proteome</keyword>
<protein>
    <submittedName>
        <fullName evidence="2">Uncharacterized protein</fullName>
    </submittedName>
</protein>
<name>A0A4C1VVY5_EUMVA</name>
<sequence>MHYFLNAACECICTVVWLTASQRLFILALVGYLLLIKQDNYHRVIVGDAQPHNFNTGVRLGLCMLFQKDWHSFRTCSTTWNLSEAHAQYGECFLRRMEPMYVLSKSAVGR</sequence>
<dbReference type="EMBL" id="BGZK01000410">
    <property type="protein sequence ID" value="GBP42015.1"/>
    <property type="molecule type" value="Genomic_DNA"/>
</dbReference>
<proteinExistence type="predicted"/>
<evidence type="ECO:0000313" key="3">
    <source>
        <dbReference type="Proteomes" id="UP000299102"/>
    </source>
</evidence>
<feature type="transmembrane region" description="Helical" evidence="1">
    <location>
        <begin position="15"/>
        <end position="35"/>
    </location>
</feature>
<dbReference type="AlphaFoldDB" id="A0A4C1VVY5"/>
<keyword evidence="1" id="KW-0812">Transmembrane</keyword>
<evidence type="ECO:0000256" key="1">
    <source>
        <dbReference type="SAM" id="Phobius"/>
    </source>
</evidence>
<organism evidence="2 3">
    <name type="scientific">Eumeta variegata</name>
    <name type="common">Bagworm moth</name>
    <name type="synonym">Eumeta japonica</name>
    <dbReference type="NCBI Taxonomy" id="151549"/>
    <lineage>
        <taxon>Eukaryota</taxon>
        <taxon>Metazoa</taxon>
        <taxon>Ecdysozoa</taxon>
        <taxon>Arthropoda</taxon>
        <taxon>Hexapoda</taxon>
        <taxon>Insecta</taxon>
        <taxon>Pterygota</taxon>
        <taxon>Neoptera</taxon>
        <taxon>Endopterygota</taxon>
        <taxon>Lepidoptera</taxon>
        <taxon>Glossata</taxon>
        <taxon>Ditrysia</taxon>
        <taxon>Tineoidea</taxon>
        <taxon>Psychidae</taxon>
        <taxon>Oiketicinae</taxon>
        <taxon>Eumeta</taxon>
    </lineage>
</organism>